<dbReference type="FunFam" id="3.30.1360.40:FF:000001">
    <property type="entry name" value="Ribosome-recycling factor"/>
    <property type="match status" value="1"/>
</dbReference>
<evidence type="ECO:0000313" key="5">
    <source>
        <dbReference type="EMBL" id="PIQ75056.1"/>
    </source>
</evidence>
<proteinExistence type="inferred from homology"/>
<evidence type="ECO:0000259" key="4">
    <source>
        <dbReference type="Pfam" id="PF01765"/>
    </source>
</evidence>
<dbReference type="Gene3D" id="1.10.132.20">
    <property type="entry name" value="Ribosome-recycling factor"/>
    <property type="match status" value="1"/>
</dbReference>
<evidence type="ECO:0000313" key="6">
    <source>
        <dbReference type="Proteomes" id="UP000229317"/>
    </source>
</evidence>
<comment type="function">
    <text evidence="3">Responsible for the release of ribosomes from messenger RNA at the termination of protein biosynthesis. May increase the efficiency of translation by recycling ribosomes from one round of translation to another.</text>
</comment>
<dbReference type="Proteomes" id="UP000229317">
    <property type="component" value="Unassembled WGS sequence"/>
</dbReference>
<name>A0A2H0KSE7_9BACT</name>
<feature type="domain" description="Ribosome recycling factor" evidence="4">
    <location>
        <begin position="20"/>
        <end position="183"/>
    </location>
</feature>
<dbReference type="InterPro" id="IPR036191">
    <property type="entry name" value="RRF_sf"/>
</dbReference>
<dbReference type="PANTHER" id="PTHR20982">
    <property type="entry name" value="RIBOSOME RECYCLING FACTOR"/>
    <property type="match status" value="1"/>
</dbReference>
<dbReference type="SUPFAM" id="SSF55194">
    <property type="entry name" value="Ribosome recycling factor, RRF"/>
    <property type="match status" value="1"/>
</dbReference>
<comment type="caution">
    <text evidence="5">The sequence shown here is derived from an EMBL/GenBank/DDBJ whole genome shotgun (WGS) entry which is preliminary data.</text>
</comment>
<reference evidence="5 6" key="1">
    <citation type="submission" date="2017-09" db="EMBL/GenBank/DDBJ databases">
        <title>Depth-based differentiation of microbial function through sediment-hosted aquifers and enrichment of novel symbionts in the deep terrestrial subsurface.</title>
        <authorList>
            <person name="Probst A.J."/>
            <person name="Ladd B."/>
            <person name="Jarett J.K."/>
            <person name="Geller-Mcgrath D.E."/>
            <person name="Sieber C.M."/>
            <person name="Emerson J.B."/>
            <person name="Anantharaman K."/>
            <person name="Thomas B.C."/>
            <person name="Malmstrom R."/>
            <person name="Stieglmeier M."/>
            <person name="Klingl A."/>
            <person name="Woyke T."/>
            <person name="Ryan C.M."/>
            <person name="Banfield J.F."/>
        </authorList>
    </citation>
    <scope>NUCLEOTIDE SEQUENCE [LARGE SCALE GENOMIC DNA]</scope>
    <source>
        <strain evidence="5">CG11_big_fil_rev_8_21_14_0_20_40_15</strain>
    </source>
</reference>
<accession>A0A2H0KSE7</accession>
<dbReference type="HAMAP" id="MF_00040">
    <property type="entry name" value="RRF"/>
    <property type="match status" value="1"/>
</dbReference>
<comment type="subcellular location">
    <subcellularLocation>
        <location evidence="3">Cytoplasm</location>
    </subcellularLocation>
</comment>
<dbReference type="InterPro" id="IPR002661">
    <property type="entry name" value="Ribosome_recyc_fac"/>
</dbReference>
<dbReference type="Gene3D" id="3.30.1360.40">
    <property type="match status" value="1"/>
</dbReference>
<evidence type="ECO:0000256" key="2">
    <source>
        <dbReference type="ARBA" id="ARBA00022917"/>
    </source>
</evidence>
<dbReference type="GO" id="GO:0005737">
    <property type="term" value="C:cytoplasm"/>
    <property type="evidence" value="ECO:0007669"/>
    <property type="project" value="UniProtKB-SubCell"/>
</dbReference>
<gene>
    <name evidence="3" type="primary">frr</name>
    <name evidence="5" type="ORF">COV84_03110</name>
</gene>
<protein>
    <recommendedName>
        <fullName evidence="3">Ribosome-recycling factor</fullName>
        <shortName evidence="3">RRF</shortName>
    </recommendedName>
    <alternativeName>
        <fullName evidence="3">Ribosome-releasing factor</fullName>
    </alternativeName>
</protein>
<dbReference type="Pfam" id="PF01765">
    <property type="entry name" value="RRF"/>
    <property type="match status" value="1"/>
</dbReference>
<comment type="similarity">
    <text evidence="1 3">Belongs to the RRF family.</text>
</comment>
<keyword evidence="2 3" id="KW-0648">Protein biosynthesis</keyword>
<dbReference type="InterPro" id="IPR023584">
    <property type="entry name" value="Ribosome_recyc_fac_dom"/>
</dbReference>
<dbReference type="AlphaFoldDB" id="A0A2H0KSE7"/>
<organism evidence="5 6">
    <name type="scientific">Candidatus Portnoybacteria bacterium CG11_big_fil_rev_8_21_14_0_20_40_15</name>
    <dbReference type="NCBI Taxonomy" id="1974817"/>
    <lineage>
        <taxon>Bacteria</taxon>
        <taxon>Candidatus Portnoyibacteriota</taxon>
    </lineage>
</organism>
<keyword evidence="3" id="KW-0963">Cytoplasm</keyword>
<evidence type="ECO:0000256" key="1">
    <source>
        <dbReference type="ARBA" id="ARBA00005912"/>
    </source>
</evidence>
<sequence>MYQEIIKNIRPNLDKVLEKLKQEISVLRTGQSSPALLENVMVDCYNSKMPLNQLAAINVRGARALLIQPWDKTIIKNIEKAIVGSLPGLSSAIDSDVIRINLPSPSEETRKELVKSLHQKLEEGRIAIRLVRENTWKQIQDLERAGKIREDDKFRGKEELQKVVDEYNNKIKETGEKKEGDILTV</sequence>
<evidence type="ECO:0000256" key="3">
    <source>
        <dbReference type="HAMAP-Rule" id="MF_00040"/>
    </source>
</evidence>
<dbReference type="CDD" id="cd00520">
    <property type="entry name" value="RRF"/>
    <property type="match status" value="1"/>
</dbReference>
<dbReference type="NCBIfam" id="TIGR00496">
    <property type="entry name" value="frr"/>
    <property type="match status" value="1"/>
</dbReference>
<dbReference type="GO" id="GO:0006415">
    <property type="term" value="P:translational termination"/>
    <property type="evidence" value="ECO:0007669"/>
    <property type="project" value="UniProtKB-UniRule"/>
</dbReference>
<dbReference type="EMBL" id="PCVO01000048">
    <property type="protein sequence ID" value="PIQ75056.1"/>
    <property type="molecule type" value="Genomic_DNA"/>
</dbReference>
<dbReference type="GO" id="GO:0043023">
    <property type="term" value="F:ribosomal large subunit binding"/>
    <property type="evidence" value="ECO:0007669"/>
    <property type="project" value="TreeGrafter"/>
</dbReference>
<dbReference type="PANTHER" id="PTHR20982:SF3">
    <property type="entry name" value="MITOCHONDRIAL RIBOSOME RECYCLING FACTOR PSEUDO 1"/>
    <property type="match status" value="1"/>
</dbReference>